<dbReference type="Proteomes" id="UP000807025">
    <property type="component" value="Unassembled WGS sequence"/>
</dbReference>
<protein>
    <submittedName>
        <fullName evidence="2">Uncharacterized protein</fullName>
    </submittedName>
</protein>
<dbReference type="PANTHER" id="PTHR37475:SF1">
    <property type="entry name" value="ZYGOTE-SPECIFIC PROTEIN"/>
    <property type="match status" value="1"/>
</dbReference>
<dbReference type="EMBL" id="MU154540">
    <property type="protein sequence ID" value="KAF9497992.1"/>
    <property type="molecule type" value="Genomic_DNA"/>
</dbReference>
<gene>
    <name evidence="2" type="ORF">BDN71DRAFT_1587921</name>
</gene>
<evidence type="ECO:0000313" key="2">
    <source>
        <dbReference type="EMBL" id="KAF9497992.1"/>
    </source>
</evidence>
<feature type="signal peptide" evidence="1">
    <location>
        <begin position="1"/>
        <end position="27"/>
    </location>
</feature>
<keyword evidence="3" id="KW-1185">Reference proteome</keyword>
<feature type="chain" id="PRO_5040221690" evidence="1">
    <location>
        <begin position="28"/>
        <end position="107"/>
    </location>
</feature>
<dbReference type="OrthoDB" id="10578091at2759"/>
<dbReference type="AlphaFoldDB" id="A0A9P6DAY6"/>
<evidence type="ECO:0000256" key="1">
    <source>
        <dbReference type="SAM" id="SignalP"/>
    </source>
</evidence>
<proteinExistence type="predicted"/>
<organism evidence="2 3">
    <name type="scientific">Pleurotus eryngii</name>
    <name type="common">Boletus of the steppes</name>
    <dbReference type="NCBI Taxonomy" id="5323"/>
    <lineage>
        <taxon>Eukaryota</taxon>
        <taxon>Fungi</taxon>
        <taxon>Dikarya</taxon>
        <taxon>Basidiomycota</taxon>
        <taxon>Agaricomycotina</taxon>
        <taxon>Agaricomycetes</taxon>
        <taxon>Agaricomycetidae</taxon>
        <taxon>Agaricales</taxon>
        <taxon>Pleurotineae</taxon>
        <taxon>Pleurotaceae</taxon>
        <taxon>Pleurotus</taxon>
    </lineage>
</organism>
<name>A0A9P6DAY6_PLEER</name>
<keyword evidence="1" id="KW-0732">Signal</keyword>
<reference evidence="2" key="1">
    <citation type="submission" date="2020-11" db="EMBL/GenBank/DDBJ databases">
        <authorList>
            <consortium name="DOE Joint Genome Institute"/>
            <person name="Ahrendt S."/>
            <person name="Riley R."/>
            <person name="Andreopoulos W."/>
            <person name="Labutti K."/>
            <person name="Pangilinan J."/>
            <person name="Ruiz-Duenas F.J."/>
            <person name="Barrasa J.M."/>
            <person name="Sanchez-Garcia M."/>
            <person name="Camarero S."/>
            <person name="Miyauchi S."/>
            <person name="Serrano A."/>
            <person name="Linde D."/>
            <person name="Babiker R."/>
            <person name="Drula E."/>
            <person name="Ayuso-Fernandez I."/>
            <person name="Pacheco R."/>
            <person name="Padilla G."/>
            <person name="Ferreira P."/>
            <person name="Barriuso J."/>
            <person name="Kellner H."/>
            <person name="Castanera R."/>
            <person name="Alfaro M."/>
            <person name="Ramirez L."/>
            <person name="Pisabarro A.G."/>
            <person name="Kuo A."/>
            <person name="Tritt A."/>
            <person name="Lipzen A."/>
            <person name="He G."/>
            <person name="Yan M."/>
            <person name="Ng V."/>
            <person name="Cullen D."/>
            <person name="Martin F."/>
            <person name="Rosso M.-N."/>
            <person name="Henrissat B."/>
            <person name="Hibbett D."/>
            <person name="Martinez A.T."/>
            <person name="Grigoriev I.V."/>
        </authorList>
    </citation>
    <scope>NUCLEOTIDE SEQUENCE</scope>
    <source>
        <strain evidence="2">ATCC 90797</strain>
    </source>
</reference>
<accession>A0A9P6DAY6</accession>
<comment type="caution">
    <text evidence="2">The sequence shown here is derived from an EMBL/GenBank/DDBJ whole genome shotgun (WGS) entry which is preliminary data.</text>
</comment>
<sequence>MQFTSTSKFLSTLAFAIAVVCITGAQAIPTPLAVGGDEAYGSCQTDCNTNTVACYKANNATFGTVVAVHGQAMPGILACNKAQGACHAACAAKHLKSPNPPATRRRL</sequence>
<evidence type="ECO:0000313" key="3">
    <source>
        <dbReference type="Proteomes" id="UP000807025"/>
    </source>
</evidence>
<dbReference type="PANTHER" id="PTHR37475">
    <property type="entry name" value="ZYGOTE-SPECIFIC CLASS V COPY B GENE PROTEIN"/>
    <property type="match status" value="1"/>
</dbReference>